<organism evidence="16 17">
    <name type="scientific">Sinobacterium norvegicum</name>
    <dbReference type="NCBI Taxonomy" id="1641715"/>
    <lineage>
        <taxon>Bacteria</taxon>
        <taxon>Pseudomonadati</taxon>
        <taxon>Pseudomonadota</taxon>
        <taxon>Gammaproteobacteria</taxon>
        <taxon>Cellvibrionales</taxon>
        <taxon>Spongiibacteraceae</taxon>
        <taxon>Sinobacterium</taxon>
    </lineage>
</organism>
<evidence type="ECO:0000259" key="15">
    <source>
        <dbReference type="Pfam" id="PF07715"/>
    </source>
</evidence>
<evidence type="ECO:0000256" key="11">
    <source>
        <dbReference type="PROSITE-ProRule" id="PRU01360"/>
    </source>
</evidence>
<comment type="similarity">
    <text evidence="11 12">Belongs to the TonB-dependent receptor family.</text>
</comment>
<evidence type="ECO:0000256" key="4">
    <source>
        <dbReference type="ARBA" id="ARBA00022496"/>
    </source>
</evidence>
<dbReference type="Gene3D" id="2.40.170.20">
    <property type="entry name" value="TonB-dependent receptor, beta-barrel domain"/>
    <property type="match status" value="1"/>
</dbReference>
<evidence type="ECO:0000313" key="16">
    <source>
        <dbReference type="EMBL" id="CAH0991387.1"/>
    </source>
</evidence>
<feature type="domain" description="TonB-dependent receptor-like beta-barrel" evidence="14">
    <location>
        <begin position="312"/>
        <end position="828"/>
    </location>
</feature>
<protein>
    <submittedName>
        <fullName evidence="16">Vitamin B12 transporter BtuB</fullName>
    </submittedName>
</protein>
<keyword evidence="10 11" id="KW-0998">Cell outer membrane</keyword>
<keyword evidence="17" id="KW-1185">Reference proteome</keyword>
<evidence type="ECO:0000256" key="8">
    <source>
        <dbReference type="ARBA" id="ARBA00023077"/>
    </source>
</evidence>
<dbReference type="Pfam" id="PF07715">
    <property type="entry name" value="Plug"/>
    <property type="match status" value="1"/>
</dbReference>
<dbReference type="PANTHER" id="PTHR32552">
    <property type="entry name" value="FERRICHROME IRON RECEPTOR-RELATED"/>
    <property type="match status" value="1"/>
</dbReference>
<gene>
    <name evidence="16" type="primary">btuB_6</name>
    <name evidence="16" type="ORF">SIN8267_01490</name>
</gene>
<dbReference type="EMBL" id="CAKLPX010000001">
    <property type="protein sequence ID" value="CAH0991387.1"/>
    <property type="molecule type" value="Genomic_DNA"/>
</dbReference>
<evidence type="ECO:0000256" key="13">
    <source>
        <dbReference type="SAM" id="SignalP"/>
    </source>
</evidence>
<feature type="domain" description="TonB-dependent receptor plug" evidence="15">
    <location>
        <begin position="58"/>
        <end position="168"/>
    </location>
</feature>
<evidence type="ECO:0000256" key="7">
    <source>
        <dbReference type="ARBA" id="ARBA00023065"/>
    </source>
</evidence>
<dbReference type="Pfam" id="PF00593">
    <property type="entry name" value="TonB_dep_Rec_b-barrel"/>
    <property type="match status" value="1"/>
</dbReference>
<keyword evidence="13" id="KW-0732">Signal</keyword>
<keyword evidence="8 12" id="KW-0798">TonB box</keyword>
<dbReference type="InterPro" id="IPR000531">
    <property type="entry name" value="Beta-barrel_TonB"/>
</dbReference>
<evidence type="ECO:0000256" key="3">
    <source>
        <dbReference type="ARBA" id="ARBA00022452"/>
    </source>
</evidence>
<feature type="chain" id="PRO_5045119135" evidence="13">
    <location>
        <begin position="37"/>
        <end position="867"/>
    </location>
</feature>
<keyword evidence="3 11" id="KW-1134">Transmembrane beta strand</keyword>
<name>A0ABM9ADV3_9GAMM</name>
<feature type="signal peptide" evidence="13">
    <location>
        <begin position="1"/>
        <end position="36"/>
    </location>
</feature>
<keyword evidence="7" id="KW-0406">Ion transport</keyword>
<keyword evidence="5 11" id="KW-0812">Transmembrane</keyword>
<keyword evidence="4" id="KW-0410">Iron transport</keyword>
<evidence type="ECO:0000256" key="1">
    <source>
        <dbReference type="ARBA" id="ARBA00004571"/>
    </source>
</evidence>
<evidence type="ECO:0000256" key="9">
    <source>
        <dbReference type="ARBA" id="ARBA00023136"/>
    </source>
</evidence>
<dbReference type="InterPro" id="IPR036942">
    <property type="entry name" value="Beta-barrel_TonB_sf"/>
</dbReference>
<evidence type="ECO:0000256" key="12">
    <source>
        <dbReference type="RuleBase" id="RU003357"/>
    </source>
</evidence>
<dbReference type="PANTHER" id="PTHR32552:SF81">
    <property type="entry name" value="TONB-DEPENDENT OUTER MEMBRANE RECEPTOR"/>
    <property type="match status" value="1"/>
</dbReference>
<keyword evidence="6" id="KW-0408">Iron</keyword>
<keyword evidence="2 11" id="KW-0813">Transport</keyword>
<proteinExistence type="inferred from homology"/>
<accession>A0ABM9ADV3</accession>
<evidence type="ECO:0000256" key="2">
    <source>
        <dbReference type="ARBA" id="ARBA00022448"/>
    </source>
</evidence>
<dbReference type="SUPFAM" id="SSF56935">
    <property type="entry name" value="Porins"/>
    <property type="match status" value="1"/>
</dbReference>
<dbReference type="InterPro" id="IPR039426">
    <property type="entry name" value="TonB-dep_rcpt-like"/>
</dbReference>
<dbReference type="Proteomes" id="UP000838100">
    <property type="component" value="Unassembled WGS sequence"/>
</dbReference>
<dbReference type="RefSeq" id="WP_237444038.1">
    <property type="nucleotide sequence ID" value="NZ_CAKLPX010000001.1"/>
</dbReference>
<sequence>MPRSRNRLLAPANLLPNTLAVSVAIASSLIISPSFAQEKEGFALEEVVVTARKREESMQEVPVTVSAFSGESLKSLGISSVKDLEGVVPGLNMGGGGNGTKGESNPYIRGIGQRETKVTVDSAVGTYIDGIYSSRAPGALLDAADVESMQVLRGPQGTLFGKNTTGGAIVINTKKPHEELGGHIEGTIGNHGRQNVSGTVNLPLIDDTLLSRFTLAQTKNDGYMENLEDGKLWNDDDRMMGIGQFRWEATDTLRVDLLMAATKTRQKSRGQQCNFYGDELADQGYSKSSLELFYDNNSQKSAEEHCKESGQDLDTDQFRSELNNSNGIFRQSIYEVDTKMVGLTVDWDLSDVSDYALALKSITGFRQVEQKADEDLDGSAAALIGRIQPIGNEVNQYTQEFQFTGSAMDGRLNATLGLFGSIERADDDWLQSYVAFADSSQTNPQPQDYMTLLAQSDLTERETDNTSWAVFSQVSFDITELTELTLGIRYTEEERETTYHEANVYLPSIGNGTYCPQGGCLNYIDTTTQNVTHLFSESGTQPFSQWQYGYDANRNGNLEDREVGTYGESSDSRKDSAWSPSISLKMRATDAILDALYLEEGMTFLTVSQGFRSGGVVVGNEVNPATGMKDMSQFEPENVLNYEIGFKADAFDGLLRANMALYYTDYTDIQVTTVVPDALGIPLPAVENAGKAVIQGAEGEFTLIPHESVRLTASFAYTDADYKEYLVDVYDPASSSFQQIDRADEPMPRVAEWTGFLAADYFLYTESFGTVIPSVIARYTSEIYHGFDRESFVVEEQITSDATTFLDARLTWQLPDDATTVTLWGKNLTDVDDYLVGGIPLVGVARSSGSVYGEPRTYGIDLAYTFE</sequence>
<comment type="caution">
    <text evidence="16">The sequence shown here is derived from an EMBL/GenBank/DDBJ whole genome shotgun (WGS) entry which is preliminary data.</text>
</comment>
<comment type="subcellular location">
    <subcellularLocation>
        <location evidence="1 11">Cell outer membrane</location>
        <topology evidence="1 11">Multi-pass membrane protein</topology>
    </subcellularLocation>
</comment>
<evidence type="ECO:0000259" key="14">
    <source>
        <dbReference type="Pfam" id="PF00593"/>
    </source>
</evidence>
<evidence type="ECO:0000256" key="10">
    <source>
        <dbReference type="ARBA" id="ARBA00023237"/>
    </source>
</evidence>
<evidence type="ECO:0000256" key="5">
    <source>
        <dbReference type="ARBA" id="ARBA00022692"/>
    </source>
</evidence>
<dbReference type="InterPro" id="IPR012910">
    <property type="entry name" value="Plug_dom"/>
</dbReference>
<dbReference type="PROSITE" id="PS52016">
    <property type="entry name" value="TONB_DEPENDENT_REC_3"/>
    <property type="match status" value="1"/>
</dbReference>
<reference evidence="16" key="1">
    <citation type="submission" date="2021-12" db="EMBL/GenBank/DDBJ databases">
        <authorList>
            <person name="Rodrigo-Torres L."/>
            <person name="Arahal R. D."/>
            <person name="Lucena T."/>
        </authorList>
    </citation>
    <scope>NUCLEOTIDE SEQUENCE</scope>
    <source>
        <strain evidence="16">CECT 8267</strain>
    </source>
</reference>
<keyword evidence="9 11" id="KW-0472">Membrane</keyword>
<evidence type="ECO:0000313" key="17">
    <source>
        <dbReference type="Proteomes" id="UP000838100"/>
    </source>
</evidence>
<evidence type="ECO:0000256" key="6">
    <source>
        <dbReference type="ARBA" id="ARBA00023004"/>
    </source>
</evidence>